<evidence type="ECO:0000259" key="7">
    <source>
        <dbReference type="PROSITE" id="PS00624"/>
    </source>
</evidence>
<comment type="cofactor">
    <cofactor evidence="1 6">
        <name>FAD</name>
        <dbReference type="ChEBI" id="CHEBI:57692"/>
    </cofactor>
</comment>
<dbReference type="InterPro" id="IPR007867">
    <property type="entry name" value="GMC_OxRtase_C"/>
</dbReference>
<feature type="binding site" evidence="6">
    <location>
        <position position="117"/>
    </location>
    <ligand>
        <name>FAD</name>
        <dbReference type="ChEBI" id="CHEBI:57692"/>
    </ligand>
</feature>
<feature type="binding site" evidence="6">
    <location>
        <position position="258"/>
    </location>
    <ligand>
        <name>FAD</name>
        <dbReference type="ChEBI" id="CHEBI:57692"/>
    </ligand>
</feature>
<reference evidence="8" key="1">
    <citation type="journal article" date="2021" name="New Phytol.">
        <title>Evolutionary innovations through gain and loss of genes in the ectomycorrhizal Boletales.</title>
        <authorList>
            <person name="Wu G."/>
            <person name="Miyauchi S."/>
            <person name="Morin E."/>
            <person name="Kuo A."/>
            <person name="Drula E."/>
            <person name="Varga T."/>
            <person name="Kohler A."/>
            <person name="Feng B."/>
            <person name="Cao Y."/>
            <person name="Lipzen A."/>
            <person name="Daum C."/>
            <person name="Hundley H."/>
            <person name="Pangilinan J."/>
            <person name="Johnson J."/>
            <person name="Barry K."/>
            <person name="LaButti K."/>
            <person name="Ng V."/>
            <person name="Ahrendt S."/>
            <person name="Min B."/>
            <person name="Choi I.G."/>
            <person name="Park H."/>
            <person name="Plett J.M."/>
            <person name="Magnuson J."/>
            <person name="Spatafora J.W."/>
            <person name="Nagy L.G."/>
            <person name="Henrissat B."/>
            <person name="Grigoriev I.V."/>
            <person name="Yang Z.L."/>
            <person name="Xu J."/>
            <person name="Martin F.M."/>
        </authorList>
    </citation>
    <scope>NUCLEOTIDE SEQUENCE</scope>
    <source>
        <strain evidence="8">KKN 215</strain>
    </source>
</reference>
<evidence type="ECO:0000256" key="2">
    <source>
        <dbReference type="ARBA" id="ARBA00010790"/>
    </source>
</evidence>
<evidence type="ECO:0000256" key="5">
    <source>
        <dbReference type="PIRSR" id="PIRSR000137-1"/>
    </source>
</evidence>
<dbReference type="Gene3D" id="3.50.50.60">
    <property type="entry name" value="FAD/NAD(P)-binding domain"/>
    <property type="match status" value="1"/>
</dbReference>
<comment type="caution">
    <text evidence="8">The sequence shown here is derived from an EMBL/GenBank/DDBJ whole genome shotgun (WGS) entry which is preliminary data.</text>
</comment>
<keyword evidence="4 6" id="KW-0274">FAD</keyword>
<dbReference type="Proteomes" id="UP000813824">
    <property type="component" value="Unassembled WGS sequence"/>
</dbReference>
<feature type="active site" description="Proton donor" evidence="5">
    <location>
        <position position="542"/>
    </location>
</feature>
<dbReference type="Gene3D" id="3.30.560.10">
    <property type="entry name" value="Glucose Oxidase, domain 3"/>
    <property type="match status" value="1"/>
</dbReference>
<dbReference type="GO" id="GO:0050660">
    <property type="term" value="F:flavin adenine dinucleotide binding"/>
    <property type="evidence" value="ECO:0007669"/>
    <property type="project" value="InterPro"/>
</dbReference>
<dbReference type="InterPro" id="IPR000172">
    <property type="entry name" value="GMC_OxRdtase_N"/>
</dbReference>
<dbReference type="GO" id="GO:0016614">
    <property type="term" value="F:oxidoreductase activity, acting on CH-OH group of donors"/>
    <property type="evidence" value="ECO:0007669"/>
    <property type="project" value="InterPro"/>
</dbReference>
<sequence>MGGQVSKTYVSNPEAIGTKSSRDAGLGGASEWKEYDFIVVGGGTAGCVVASRLSEDPNVSVLLIEAGKSDGNVLTRMPLAFTKSYGSAVDWAYTSLPQERMGGKVVEWPRGKLLGGTSLLNASIYTRCTPEDFDQWVEAGGIGWSYNELEKYFLKIEKFMPDHQYLSKVDFESKGTSGPLRVSQTEDVSPIVAKIHETCRNLGLPFIEDCNANGGLLGFTHLTGTVDDKGERVSSASAYLTPAVRARSNLTIATNITVEKILFSETGPLRAVGVQVATSKTSPCYRIAARKEIIVSGGAFNTPQLLLVSGVGPKDELEKVNIKCVKDSPHVGKHLLDHTSSGPMIFRAKPGYTIDYLNAPLSALSAVLKWLIYGSGPMSKMSVNSVAFLRSDDPKFVDTGIGKVKDLASGPNSPDIEIMWAPAIVPSYTSAGRAGEHGITIAAIAMKAESEGSVTLKSSSIWDYPNLDGNFLESESDVNVILRGVRFVMRLVRTEPLKSALDLRPGNTDENDYFWFGDLDPDTTSDDDLRKILFRNGYPSCHPVGTCRMGGSPDTSVVGPTLKVHGIHGLRIVDASIFPKHMSAHPVAPIYAAAEKLSDMLKQDHGVA</sequence>
<evidence type="ECO:0000313" key="8">
    <source>
        <dbReference type="EMBL" id="KAH8082420.1"/>
    </source>
</evidence>
<dbReference type="InterPro" id="IPR012132">
    <property type="entry name" value="GMC_OxRdtase"/>
</dbReference>
<comment type="similarity">
    <text evidence="2">Belongs to the GMC oxidoreductase family.</text>
</comment>
<proteinExistence type="inferred from homology"/>
<dbReference type="PANTHER" id="PTHR11552:SF147">
    <property type="entry name" value="CHOLINE DEHYDROGENASE, MITOCHONDRIAL"/>
    <property type="match status" value="1"/>
</dbReference>
<dbReference type="PIRSF" id="PIRSF000137">
    <property type="entry name" value="Alcohol_oxidase"/>
    <property type="match status" value="1"/>
</dbReference>
<dbReference type="EMBL" id="JAEVFJ010000050">
    <property type="protein sequence ID" value="KAH8082420.1"/>
    <property type="molecule type" value="Genomic_DNA"/>
</dbReference>
<evidence type="ECO:0000256" key="4">
    <source>
        <dbReference type="ARBA" id="ARBA00022827"/>
    </source>
</evidence>
<dbReference type="SUPFAM" id="SSF51905">
    <property type="entry name" value="FAD/NAD(P)-binding domain"/>
    <property type="match status" value="1"/>
</dbReference>
<organism evidence="8 9">
    <name type="scientific">Cristinia sonorae</name>
    <dbReference type="NCBI Taxonomy" id="1940300"/>
    <lineage>
        <taxon>Eukaryota</taxon>
        <taxon>Fungi</taxon>
        <taxon>Dikarya</taxon>
        <taxon>Basidiomycota</taxon>
        <taxon>Agaricomycotina</taxon>
        <taxon>Agaricomycetes</taxon>
        <taxon>Agaricomycetidae</taxon>
        <taxon>Agaricales</taxon>
        <taxon>Pleurotineae</taxon>
        <taxon>Stephanosporaceae</taxon>
        <taxon>Cristinia</taxon>
    </lineage>
</organism>
<dbReference type="SUPFAM" id="SSF54373">
    <property type="entry name" value="FAD-linked reductases, C-terminal domain"/>
    <property type="match status" value="1"/>
</dbReference>
<keyword evidence="9" id="KW-1185">Reference proteome</keyword>
<evidence type="ECO:0000256" key="1">
    <source>
        <dbReference type="ARBA" id="ARBA00001974"/>
    </source>
</evidence>
<evidence type="ECO:0000256" key="3">
    <source>
        <dbReference type="ARBA" id="ARBA00022630"/>
    </source>
</evidence>
<dbReference type="PROSITE" id="PS00624">
    <property type="entry name" value="GMC_OXRED_2"/>
    <property type="match status" value="1"/>
</dbReference>
<evidence type="ECO:0000313" key="9">
    <source>
        <dbReference type="Proteomes" id="UP000813824"/>
    </source>
</evidence>
<dbReference type="PANTHER" id="PTHR11552">
    <property type="entry name" value="GLUCOSE-METHANOL-CHOLINE GMC OXIDOREDUCTASE"/>
    <property type="match status" value="1"/>
</dbReference>
<dbReference type="Pfam" id="PF05199">
    <property type="entry name" value="GMC_oxred_C"/>
    <property type="match status" value="1"/>
</dbReference>
<dbReference type="InterPro" id="IPR036188">
    <property type="entry name" value="FAD/NAD-bd_sf"/>
</dbReference>
<keyword evidence="3" id="KW-0285">Flavoprotein</keyword>
<accession>A0A8K0UFJ2</accession>
<gene>
    <name evidence="8" type="ORF">BXZ70DRAFT_624989</name>
</gene>
<feature type="domain" description="Glucose-methanol-choline oxidoreductase N-terminal" evidence="7">
    <location>
        <begin position="298"/>
        <end position="312"/>
    </location>
</feature>
<dbReference type="OrthoDB" id="269227at2759"/>
<protein>
    <submittedName>
        <fullName evidence="8">GMC oxidoreductase</fullName>
    </submittedName>
</protein>
<dbReference type="AlphaFoldDB" id="A0A8K0UFJ2"/>
<feature type="active site" description="Proton acceptor" evidence="5">
    <location>
        <position position="585"/>
    </location>
</feature>
<evidence type="ECO:0000256" key="6">
    <source>
        <dbReference type="PIRSR" id="PIRSR000137-2"/>
    </source>
</evidence>
<name>A0A8K0UFJ2_9AGAR</name>
<dbReference type="Pfam" id="PF00732">
    <property type="entry name" value="GMC_oxred_N"/>
    <property type="match status" value="1"/>
</dbReference>